<dbReference type="AlphaFoldDB" id="A0AA88A2Z6"/>
<evidence type="ECO:0000313" key="2">
    <source>
        <dbReference type="EMBL" id="GMN43950.1"/>
    </source>
</evidence>
<dbReference type="Proteomes" id="UP001187192">
    <property type="component" value="Unassembled WGS sequence"/>
</dbReference>
<dbReference type="InterPro" id="IPR006527">
    <property type="entry name" value="F-box-assoc_dom_typ1"/>
</dbReference>
<dbReference type="PANTHER" id="PTHR31672:SF13">
    <property type="entry name" value="F-BOX PROTEIN CPR30-LIKE"/>
    <property type="match status" value="1"/>
</dbReference>
<proteinExistence type="predicted"/>
<dbReference type="Gene3D" id="1.20.1280.50">
    <property type="match status" value="1"/>
</dbReference>
<dbReference type="Pfam" id="PF07734">
    <property type="entry name" value="FBA_1"/>
    <property type="match status" value="1"/>
</dbReference>
<evidence type="ECO:0000313" key="3">
    <source>
        <dbReference type="Proteomes" id="UP001187192"/>
    </source>
</evidence>
<dbReference type="PROSITE" id="PS50181">
    <property type="entry name" value="FBOX"/>
    <property type="match status" value="1"/>
</dbReference>
<gene>
    <name evidence="2" type="ORF">TIFTF001_013144</name>
</gene>
<dbReference type="CDD" id="cd22157">
    <property type="entry name" value="F-box_AtFBW1-like"/>
    <property type="match status" value="1"/>
</dbReference>
<dbReference type="EMBL" id="BTGU01000017">
    <property type="protein sequence ID" value="GMN43950.1"/>
    <property type="molecule type" value="Genomic_DNA"/>
</dbReference>
<feature type="domain" description="F-box" evidence="1">
    <location>
        <begin position="1"/>
        <end position="47"/>
    </location>
</feature>
<dbReference type="PANTHER" id="PTHR31672">
    <property type="entry name" value="BNACNNG10540D PROTEIN"/>
    <property type="match status" value="1"/>
</dbReference>
<dbReference type="InterPro" id="IPR050796">
    <property type="entry name" value="SCF_F-box_component"/>
</dbReference>
<dbReference type="SUPFAM" id="SSF81383">
    <property type="entry name" value="F-box domain"/>
    <property type="match status" value="1"/>
</dbReference>
<reference evidence="2" key="1">
    <citation type="submission" date="2023-07" db="EMBL/GenBank/DDBJ databases">
        <title>draft genome sequence of fig (Ficus carica).</title>
        <authorList>
            <person name="Takahashi T."/>
            <person name="Nishimura K."/>
        </authorList>
    </citation>
    <scope>NUCLEOTIDE SEQUENCE</scope>
</reference>
<dbReference type="InterPro" id="IPR001810">
    <property type="entry name" value="F-box_dom"/>
</dbReference>
<dbReference type="NCBIfam" id="TIGR01640">
    <property type="entry name" value="F_box_assoc_1"/>
    <property type="match status" value="1"/>
</dbReference>
<dbReference type="Pfam" id="PF00646">
    <property type="entry name" value="F-box"/>
    <property type="match status" value="1"/>
</dbReference>
<dbReference type="SMART" id="SM00256">
    <property type="entry name" value="FBOX"/>
    <property type="match status" value="1"/>
</dbReference>
<organism evidence="2 3">
    <name type="scientific">Ficus carica</name>
    <name type="common">Common fig</name>
    <dbReference type="NCBI Taxonomy" id="3494"/>
    <lineage>
        <taxon>Eukaryota</taxon>
        <taxon>Viridiplantae</taxon>
        <taxon>Streptophyta</taxon>
        <taxon>Embryophyta</taxon>
        <taxon>Tracheophyta</taxon>
        <taxon>Spermatophyta</taxon>
        <taxon>Magnoliopsida</taxon>
        <taxon>eudicotyledons</taxon>
        <taxon>Gunneridae</taxon>
        <taxon>Pentapetalae</taxon>
        <taxon>rosids</taxon>
        <taxon>fabids</taxon>
        <taxon>Rosales</taxon>
        <taxon>Moraceae</taxon>
        <taxon>Ficeae</taxon>
        <taxon>Ficus</taxon>
    </lineage>
</organism>
<accession>A0AA88A2Z6</accession>
<comment type="caution">
    <text evidence="2">The sequence shown here is derived from an EMBL/GenBank/DDBJ whole genome shotgun (WGS) entry which is preliminary data.</text>
</comment>
<sequence>MRRLCYLPDEVVEEILLRLPPKSLMRFKCVCKSWNALISDPSFADKHLHISNNHRSSSTPLLLTLKRNRNYGNGYLQQRYLVSFSSDDDDVKDDTDHLPFGIEYLDLSVILGVDNANVLRGSHCNGVLSLSELLNSSDKRVFLYNPSTREFRVLPTCAINAFFIGVEGFGYDSKANDYKFVRMFHSAEINDYIAMVYSMGSDSWRQIKVGVEGLVYVSNNVRVLYRGVYYWWVPNLSDSSQVLLSFDMSSEEFDIIRLPDSVQKQLIGPKILSVWNESLLIFSVTSKMGSISFDIWAMTDCPGGVKGLSWTKLLTVGPLVGISFPMAFWKNDELLMHTEDGRIASYNLGSQKLRKFPFRAVLPIGCFVDLFVKSLVSVKRRN</sequence>
<evidence type="ECO:0000259" key="1">
    <source>
        <dbReference type="PROSITE" id="PS50181"/>
    </source>
</evidence>
<name>A0AA88A2Z6_FICCA</name>
<keyword evidence="3" id="KW-1185">Reference proteome</keyword>
<dbReference type="InterPro" id="IPR017451">
    <property type="entry name" value="F-box-assoc_interact_dom"/>
</dbReference>
<protein>
    <recommendedName>
        <fullName evidence="1">F-box domain-containing protein</fullName>
    </recommendedName>
</protein>
<dbReference type="InterPro" id="IPR036047">
    <property type="entry name" value="F-box-like_dom_sf"/>
</dbReference>